<dbReference type="Pfam" id="PF12833">
    <property type="entry name" value="HTH_18"/>
    <property type="match status" value="1"/>
</dbReference>
<evidence type="ECO:0000259" key="4">
    <source>
        <dbReference type="PROSITE" id="PS01124"/>
    </source>
</evidence>
<gene>
    <name evidence="5" type="ORF">SY83_12045</name>
</gene>
<dbReference type="Proteomes" id="UP000076927">
    <property type="component" value="Chromosome"/>
</dbReference>
<reference evidence="5 6" key="1">
    <citation type="submission" date="2015-01" db="EMBL/GenBank/DDBJ databases">
        <title>Paenibacillus swuensis/DY6/whole genome sequencing.</title>
        <authorList>
            <person name="Kim M.K."/>
            <person name="Srinivasan S."/>
            <person name="Lee J.-J."/>
        </authorList>
    </citation>
    <scope>NUCLEOTIDE SEQUENCE [LARGE SCALE GENOMIC DNA]</scope>
    <source>
        <strain evidence="5 6">DY6</strain>
    </source>
</reference>
<accession>A0A172TIM7</accession>
<dbReference type="PROSITE" id="PS01124">
    <property type="entry name" value="HTH_ARAC_FAMILY_2"/>
    <property type="match status" value="1"/>
</dbReference>
<keyword evidence="1" id="KW-0805">Transcription regulation</keyword>
<dbReference type="KEGG" id="pswu:SY83_12045"/>
<dbReference type="AlphaFoldDB" id="A0A172TIM7"/>
<sequence length="269" mass="31048">MAQGNKPNMGILHRQEGERNFRLMRYTPSEEVGRFVMHYWTVSWNLEGQPPYEQHVVPNPCVNLVVERGRTAVYGPGKEKFAYHLAGQGRVFGVKFKPGGFYPFTRKSVSGLSDEPQSVKEVLGIDAIDLEQIILNDPSEESMVRKMENLLIHKLPPWDETVEHITNIVEIVARSREVTRVDTLCETVHMNVRTLQRLFEQYVGVSPKWVIQLYRLQNAAEQLERDVLIDWISVAADLGYYDQSHFIKDFRTVIGQTPEEYMRAINVSK</sequence>
<evidence type="ECO:0000313" key="5">
    <source>
        <dbReference type="EMBL" id="ANE46888.1"/>
    </source>
</evidence>
<dbReference type="InterPro" id="IPR018060">
    <property type="entry name" value="HTH_AraC"/>
</dbReference>
<name>A0A172TIM7_9BACL</name>
<dbReference type="SMART" id="SM00342">
    <property type="entry name" value="HTH_ARAC"/>
    <property type="match status" value="1"/>
</dbReference>
<dbReference type="Pfam" id="PF20240">
    <property type="entry name" value="DUF6597"/>
    <property type="match status" value="1"/>
</dbReference>
<dbReference type="SUPFAM" id="SSF46689">
    <property type="entry name" value="Homeodomain-like"/>
    <property type="match status" value="1"/>
</dbReference>
<dbReference type="InterPro" id="IPR009057">
    <property type="entry name" value="Homeodomain-like_sf"/>
</dbReference>
<dbReference type="RefSeq" id="WP_068606799.1">
    <property type="nucleotide sequence ID" value="NZ_CP011388.1"/>
</dbReference>
<dbReference type="PANTHER" id="PTHR46796">
    <property type="entry name" value="HTH-TYPE TRANSCRIPTIONAL ACTIVATOR RHAS-RELATED"/>
    <property type="match status" value="1"/>
</dbReference>
<evidence type="ECO:0000256" key="2">
    <source>
        <dbReference type="ARBA" id="ARBA00023125"/>
    </source>
</evidence>
<feature type="domain" description="HTH araC/xylS-type" evidence="4">
    <location>
        <begin position="163"/>
        <end position="264"/>
    </location>
</feature>
<dbReference type="PANTHER" id="PTHR46796:SF13">
    <property type="entry name" value="HTH-TYPE TRANSCRIPTIONAL ACTIVATOR RHAS"/>
    <property type="match status" value="1"/>
</dbReference>
<evidence type="ECO:0000256" key="1">
    <source>
        <dbReference type="ARBA" id="ARBA00023015"/>
    </source>
</evidence>
<dbReference type="GO" id="GO:0003700">
    <property type="term" value="F:DNA-binding transcription factor activity"/>
    <property type="evidence" value="ECO:0007669"/>
    <property type="project" value="InterPro"/>
</dbReference>
<protein>
    <submittedName>
        <fullName evidence="5">AraC family transcriptional regulator</fullName>
    </submittedName>
</protein>
<dbReference type="EMBL" id="CP011388">
    <property type="protein sequence ID" value="ANE46888.1"/>
    <property type="molecule type" value="Genomic_DNA"/>
</dbReference>
<proteinExistence type="predicted"/>
<evidence type="ECO:0000256" key="3">
    <source>
        <dbReference type="ARBA" id="ARBA00023163"/>
    </source>
</evidence>
<dbReference type="InterPro" id="IPR050204">
    <property type="entry name" value="AraC_XylS_family_regulators"/>
</dbReference>
<dbReference type="GO" id="GO:0043565">
    <property type="term" value="F:sequence-specific DNA binding"/>
    <property type="evidence" value="ECO:0007669"/>
    <property type="project" value="InterPro"/>
</dbReference>
<evidence type="ECO:0000313" key="6">
    <source>
        <dbReference type="Proteomes" id="UP000076927"/>
    </source>
</evidence>
<dbReference type="InterPro" id="IPR046532">
    <property type="entry name" value="DUF6597"/>
</dbReference>
<keyword evidence="3" id="KW-0804">Transcription</keyword>
<keyword evidence="2" id="KW-0238">DNA-binding</keyword>
<organism evidence="5 6">
    <name type="scientific">Paenibacillus swuensis</name>
    <dbReference type="NCBI Taxonomy" id="1178515"/>
    <lineage>
        <taxon>Bacteria</taxon>
        <taxon>Bacillati</taxon>
        <taxon>Bacillota</taxon>
        <taxon>Bacilli</taxon>
        <taxon>Bacillales</taxon>
        <taxon>Paenibacillaceae</taxon>
        <taxon>Paenibacillus</taxon>
    </lineage>
</organism>
<dbReference type="STRING" id="1178515.SY83_12045"/>
<dbReference type="Gene3D" id="1.10.10.60">
    <property type="entry name" value="Homeodomain-like"/>
    <property type="match status" value="1"/>
</dbReference>
<dbReference type="OrthoDB" id="323290at2"/>
<keyword evidence="6" id="KW-1185">Reference proteome</keyword>
<dbReference type="PATRIC" id="fig|1178515.4.peg.2405"/>